<reference evidence="1" key="1">
    <citation type="journal article" date="2020" name="Stud. Mycol.">
        <title>101 Dothideomycetes genomes: a test case for predicting lifestyles and emergence of pathogens.</title>
        <authorList>
            <person name="Haridas S."/>
            <person name="Albert R."/>
            <person name="Binder M."/>
            <person name="Bloem J."/>
            <person name="Labutti K."/>
            <person name="Salamov A."/>
            <person name="Andreopoulos B."/>
            <person name="Baker S."/>
            <person name="Barry K."/>
            <person name="Bills G."/>
            <person name="Bluhm B."/>
            <person name="Cannon C."/>
            <person name="Castanera R."/>
            <person name="Culley D."/>
            <person name="Daum C."/>
            <person name="Ezra D."/>
            <person name="Gonzalez J."/>
            <person name="Henrissat B."/>
            <person name="Kuo A."/>
            <person name="Liang C."/>
            <person name="Lipzen A."/>
            <person name="Lutzoni F."/>
            <person name="Magnuson J."/>
            <person name="Mondo S."/>
            <person name="Nolan M."/>
            <person name="Ohm R."/>
            <person name="Pangilinan J."/>
            <person name="Park H.-J."/>
            <person name="Ramirez L."/>
            <person name="Alfaro M."/>
            <person name="Sun H."/>
            <person name="Tritt A."/>
            <person name="Yoshinaga Y."/>
            <person name="Zwiers L.-H."/>
            <person name="Turgeon B."/>
            <person name="Goodwin S."/>
            <person name="Spatafora J."/>
            <person name="Crous P."/>
            <person name="Grigoriev I."/>
        </authorList>
    </citation>
    <scope>NUCLEOTIDE SEQUENCE</scope>
    <source>
        <strain evidence="1">CBS 525.71</strain>
    </source>
</reference>
<accession>A0ACB6SFY1</accession>
<evidence type="ECO:0000313" key="2">
    <source>
        <dbReference type="Proteomes" id="UP000799754"/>
    </source>
</evidence>
<sequence length="151" mass="17213">MAVMPTYAKSAAINRVALRDLLMEPVKKAGRIKYEKAFERYSVIQDDHSHEKVRVHFKDGTSDVCDILIGADGRGSKTNAQLGARNLVTMNTHFSFVSKGNLQPDRLKQLPQRLLQGLVVVFKGQFKLVLRTVPTSQRRSRRQRPQPRRET</sequence>
<dbReference type="Proteomes" id="UP000799754">
    <property type="component" value="Unassembled WGS sequence"/>
</dbReference>
<gene>
    <name evidence="1" type="ORF">BU25DRAFT_454532</name>
</gene>
<proteinExistence type="predicted"/>
<name>A0ACB6SFY1_9PLEO</name>
<comment type="caution">
    <text evidence="1">The sequence shown here is derived from an EMBL/GenBank/DDBJ whole genome shotgun (WGS) entry which is preliminary data.</text>
</comment>
<organism evidence="1 2">
    <name type="scientific">Macroventuria anomochaeta</name>
    <dbReference type="NCBI Taxonomy" id="301207"/>
    <lineage>
        <taxon>Eukaryota</taxon>
        <taxon>Fungi</taxon>
        <taxon>Dikarya</taxon>
        <taxon>Ascomycota</taxon>
        <taxon>Pezizomycotina</taxon>
        <taxon>Dothideomycetes</taxon>
        <taxon>Pleosporomycetidae</taxon>
        <taxon>Pleosporales</taxon>
        <taxon>Pleosporineae</taxon>
        <taxon>Didymellaceae</taxon>
        <taxon>Macroventuria</taxon>
    </lineage>
</organism>
<protein>
    <submittedName>
        <fullName evidence="1">Uncharacterized protein</fullName>
    </submittedName>
</protein>
<keyword evidence="2" id="KW-1185">Reference proteome</keyword>
<dbReference type="EMBL" id="MU006703">
    <property type="protein sequence ID" value="KAF2632169.1"/>
    <property type="molecule type" value="Genomic_DNA"/>
</dbReference>
<evidence type="ECO:0000313" key="1">
    <source>
        <dbReference type="EMBL" id="KAF2632169.1"/>
    </source>
</evidence>